<dbReference type="Pfam" id="PF02769">
    <property type="entry name" value="AIRS_C"/>
    <property type="match status" value="1"/>
</dbReference>
<dbReference type="CDD" id="cd02197">
    <property type="entry name" value="HypE"/>
    <property type="match status" value="1"/>
</dbReference>
<dbReference type="PANTHER" id="PTHR30303">
    <property type="entry name" value="HYDROGENASE ISOENZYMES FORMATION PROTEIN HYPE"/>
    <property type="match status" value="1"/>
</dbReference>
<dbReference type="Pfam" id="PF00586">
    <property type="entry name" value="AIRS"/>
    <property type="match status" value="1"/>
</dbReference>
<name>A0A1B7LHA7_9FIRM</name>
<evidence type="ECO:0000259" key="3">
    <source>
        <dbReference type="Pfam" id="PF02769"/>
    </source>
</evidence>
<dbReference type="PANTHER" id="PTHR30303:SF0">
    <property type="entry name" value="CARBAMOYL DEHYDRATASE HYPE"/>
    <property type="match status" value="1"/>
</dbReference>
<evidence type="ECO:0000313" key="5">
    <source>
        <dbReference type="Proteomes" id="UP000078532"/>
    </source>
</evidence>
<dbReference type="Proteomes" id="UP000078532">
    <property type="component" value="Unassembled WGS sequence"/>
</dbReference>
<dbReference type="InterPro" id="IPR010918">
    <property type="entry name" value="PurM-like_C_dom"/>
</dbReference>
<dbReference type="STRING" id="1838280.A6M21_05500"/>
<dbReference type="Gene3D" id="3.90.650.10">
    <property type="entry name" value="PurM-like C-terminal domain"/>
    <property type="match status" value="1"/>
</dbReference>
<dbReference type="GO" id="GO:0051604">
    <property type="term" value="P:protein maturation"/>
    <property type="evidence" value="ECO:0007669"/>
    <property type="project" value="TreeGrafter"/>
</dbReference>
<dbReference type="PIRSF" id="PIRSF005644">
    <property type="entry name" value="Hdrgns_mtr_HypE"/>
    <property type="match status" value="1"/>
</dbReference>
<gene>
    <name evidence="4" type="ORF">A6M21_05500</name>
</gene>
<dbReference type="InterPro" id="IPR011854">
    <property type="entry name" value="HypE"/>
</dbReference>
<feature type="domain" description="PurM-like C-terminal" evidence="3">
    <location>
        <begin position="167"/>
        <end position="313"/>
    </location>
</feature>
<accession>A0A1B7LHA7</accession>
<dbReference type="AlphaFoldDB" id="A0A1B7LHA7"/>
<dbReference type="EMBL" id="LYVF01000054">
    <property type="protein sequence ID" value="OAT85576.1"/>
    <property type="molecule type" value="Genomic_DNA"/>
</dbReference>
<organism evidence="4 5">
    <name type="scientific">Desulfotomaculum copahuensis</name>
    <dbReference type="NCBI Taxonomy" id="1838280"/>
    <lineage>
        <taxon>Bacteria</taxon>
        <taxon>Bacillati</taxon>
        <taxon>Bacillota</taxon>
        <taxon>Clostridia</taxon>
        <taxon>Eubacteriales</taxon>
        <taxon>Desulfotomaculaceae</taxon>
        <taxon>Desulfotomaculum</taxon>
    </lineage>
</organism>
<protein>
    <submittedName>
        <fullName evidence="4">Hydrogenase expression/formation protein HypE</fullName>
    </submittedName>
</protein>
<comment type="caution">
    <text evidence="4">The sequence shown here is derived from an EMBL/GenBank/DDBJ whole genome shotgun (WGS) entry which is preliminary data.</text>
</comment>
<keyword evidence="5" id="KW-1185">Reference proteome</keyword>
<dbReference type="SUPFAM" id="SSF55326">
    <property type="entry name" value="PurM N-terminal domain-like"/>
    <property type="match status" value="1"/>
</dbReference>
<dbReference type="OrthoDB" id="9801934at2"/>
<dbReference type="NCBIfam" id="TIGR02124">
    <property type="entry name" value="hypE"/>
    <property type="match status" value="1"/>
</dbReference>
<evidence type="ECO:0000259" key="2">
    <source>
        <dbReference type="Pfam" id="PF00586"/>
    </source>
</evidence>
<dbReference type="RefSeq" id="WP_066666714.1">
    <property type="nucleotide sequence ID" value="NZ_LYVF01000054.1"/>
</dbReference>
<feature type="domain" description="PurM-like N-terminal" evidence="2">
    <location>
        <begin position="43"/>
        <end position="153"/>
    </location>
</feature>
<dbReference type="InterPro" id="IPR036921">
    <property type="entry name" value="PurM-like_N_sf"/>
</dbReference>
<dbReference type="InterPro" id="IPR036676">
    <property type="entry name" value="PurM-like_C_sf"/>
</dbReference>
<comment type="similarity">
    <text evidence="1">Belongs to the HypE family.</text>
</comment>
<reference evidence="4 5" key="1">
    <citation type="submission" date="2016-04" db="EMBL/GenBank/DDBJ databases">
        <authorList>
            <person name="Evans L.H."/>
            <person name="Alamgir A."/>
            <person name="Owens N."/>
            <person name="Weber N.D."/>
            <person name="Virtaneva K."/>
            <person name="Barbian K."/>
            <person name="Babar A."/>
            <person name="Rosenke K."/>
        </authorList>
    </citation>
    <scope>NUCLEOTIDE SEQUENCE [LARGE SCALE GENOMIC DNA]</scope>
    <source>
        <strain evidence="4 5">LMa1</strain>
    </source>
</reference>
<dbReference type="SUPFAM" id="SSF56042">
    <property type="entry name" value="PurM C-terminal domain-like"/>
    <property type="match status" value="1"/>
</dbReference>
<dbReference type="Gene3D" id="3.30.1330.10">
    <property type="entry name" value="PurM-like, N-terminal domain"/>
    <property type="match status" value="1"/>
</dbReference>
<dbReference type="InterPro" id="IPR016188">
    <property type="entry name" value="PurM-like_N"/>
</dbReference>
<sequence>MINHPDGQVILLAHGDGGALSRELVEQVFLRHFKSEPLLPLADAALLDDSGGRLALTTDSFVVDPLFFNGGDIGKLAVCGTVNDLAVSGAVPRYLAASFMIEEGLPLATLERVAASMAAACAEAGVQVAAGDTKVVQRGHLDKLFITTTGVGWLPAGVEPGYHRLAAGDVVLINGFLGDHGLAVLSRRHGLELDGQIVSDCAPLNGITGALLARCPGVKIMRDLTRGGLATAVKEIALAAGVDFRLEEEALPVRDVVRGAAEMLGLDPLYLANEGKFLAVVDAKEAQTALDVLREHPLGRRTCAIGRVEAGRGNVYLQTVMGGTRLLDLLAGEPLPRIC</sequence>
<evidence type="ECO:0000313" key="4">
    <source>
        <dbReference type="EMBL" id="OAT85576.1"/>
    </source>
</evidence>
<proteinExistence type="inferred from homology"/>
<evidence type="ECO:0000256" key="1">
    <source>
        <dbReference type="ARBA" id="ARBA00006243"/>
    </source>
</evidence>